<dbReference type="Proteomes" id="UP000822688">
    <property type="component" value="Chromosome 1"/>
</dbReference>
<feature type="region of interest" description="Disordered" evidence="2">
    <location>
        <begin position="1"/>
        <end position="20"/>
    </location>
</feature>
<evidence type="ECO:0000259" key="3">
    <source>
        <dbReference type="Pfam" id="PF03468"/>
    </source>
</evidence>
<dbReference type="Pfam" id="PF03468">
    <property type="entry name" value="XS"/>
    <property type="match status" value="1"/>
</dbReference>
<dbReference type="GO" id="GO:0080188">
    <property type="term" value="P:gene silencing by siRNA-directed DNA methylation"/>
    <property type="evidence" value="ECO:0007669"/>
    <property type="project" value="InterPro"/>
</dbReference>
<reference evidence="4" key="1">
    <citation type="submission" date="2020-06" db="EMBL/GenBank/DDBJ databases">
        <title>WGS assembly of Ceratodon purpureus strain R40.</title>
        <authorList>
            <person name="Carey S.B."/>
            <person name="Jenkins J."/>
            <person name="Shu S."/>
            <person name="Lovell J.T."/>
            <person name="Sreedasyam A."/>
            <person name="Maumus F."/>
            <person name="Tiley G.P."/>
            <person name="Fernandez-Pozo N."/>
            <person name="Barry K."/>
            <person name="Chen C."/>
            <person name="Wang M."/>
            <person name="Lipzen A."/>
            <person name="Daum C."/>
            <person name="Saski C.A."/>
            <person name="Payton A.C."/>
            <person name="Mcbreen J.C."/>
            <person name="Conrad R.E."/>
            <person name="Kollar L.M."/>
            <person name="Olsson S."/>
            <person name="Huttunen S."/>
            <person name="Landis J.B."/>
            <person name="Wickett N.J."/>
            <person name="Johnson M.G."/>
            <person name="Rensing S.A."/>
            <person name="Grimwood J."/>
            <person name="Schmutz J."/>
            <person name="Mcdaniel S.F."/>
        </authorList>
    </citation>
    <scope>NUCLEOTIDE SEQUENCE</scope>
    <source>
        <strain evidence="4">R40</strain>
    </source>
</reference>
<feature type="domain" description="XS" evidence="3">
    <location>
        <begin position="60"/>
        <end position="164"/>
    </location>
</feature>
<accession>A0A8T0J5C0</accession>
<keyword evidence="1" id="KW-0175">Coiled coil</keyword>
<proteinExistence type="predicted"/>
<dbReference type="PANTHER" id="PTHR21596:SF3">
    <property type="entry name" value="FACTOR OF DNA METHYLATION 1-RELATED"/>
    <property type="match status" value="1"/>
</dbReference>
<gene>
    <name evidence="4" type="ORF">KC19_1G098300</name>
</gene>
<protein>
    <recommendedName>
        <fullName evidence="3">XS domain-containing protein</fullName>
    </recommendedName>
</protein>
<dbReference type="InterPro" id="IPR038588">
    <property type="entry name" value="XS_domain_sf"/>
</dbReference>
<dbReference type="PANTHER" id="PTHR21596">
    <property type="entry name" value="RIBONUCLEASE P SUBUNIT P38"/>
    <property type="match status" value="1"/>
</dbReference>
<name>A0A8T0J5C0_CERPU</name>
<dbReference type="AlphaFoldDB" id="A0A8T0J5C0"/>
<dbReference type="InterPro" id="IPR005380">
    <property type="entry name" value="XS_domain"/>
</dbReference>
<organism evidence="4 5">
    <name type="scientific">Ceratodon purpureus</name>
    <name type="common">Fire moss</name>
    <name type="synonym">Dicranum purpureum</name>
    <dbReference type="NCBI Taxonomy" id="3225"/>
    <lineage>
        <taxon>Eukaryota</taxon>
        <taxon>Viridiplantae</taxon>
        <taxon>Streptophyta</taxon>
        <taxon>Embryophyta</taxon>
        <taxon>Bryophyta</taxon>
        <taxon>Bryophytina</taxon>
        <taxon>Bryopsida</taxon>
        <taxon>Dicranidae</taxon>
        <taxon>Pseudoditrichales</taxon>
        <taxon>Ditrichaceae</taxon>
        <taxon>Ceratodon</taxon>
    </lineage>
</organism>
<dbReference type="InterPro" id="IPR045177">
    <property type="entry name" value="FDM1-5/IDN2"/>
</dbReference>
<dbReference type="Gene3D" id="3.30.70.2890">
    <property type="entry name" value="XS domain"/>
    <property type="match status" value="1"/>
</dbReference>
<evidence type="ECO:0000256" key="2">
    <source>
        <dbReference type="SAM" id="MobiDB-lite"/>
    </source>
</evidence>
<evidence type="ECO:0000313" key="5">
    <source>
        <dbReference type="Proteomes" id="UP000822688"/>
    </source>
</evidence>
<comment type="caution">
    <text evidence="4">The sequence shown here is derived from an EMBL/GenBank/DDBJ whole genome shotgun (WGS) entry which is preliminary data.</text>
</comment>
<evidence type="ECO:0000256" key="1">
    <source>
        <dbReference type="SAM" id="Coils"/>
    </source>
</evidence>
<dbReference type="EMBL" id="CM026421">
    <property type="protein sequence ID" value="KAG0590422.1"/>
    <property type="molecule type" value="Genomic_DNA"/>
</dbReference>
<keyword evidence="5" id="KW-1185">Reference proteome</keyword>
<feature type="coiled-coil region" evidence="1">
    <location>
        <begin position="194"/>
        <end position="232"/>
    </location>
</feature>
<sequence>MDTNKCTGREDDTYRSSGGEGSIKVCEPEVVQSIVLHPTSYLEQAVPKREANLPRLLCDWMGILVNINLNGTNNLETKLADWTADIKEKFKEYNPEKVFMFDDCYGQRGAAILVFKDGWQGLEDGQAFQQSFAECGRGRKEWFNADRPANLDLYGWQVNEEDVTADLGKLTEHLTTISYEITWHNEFSILHNSLKRIEAFLDAVEESIKEMKQQHRRDLQEMRLQAQAKEISLTIKLRMLERCYPVRR</sequence>
<evidence type="ECO:0000313" key="4">
    <source>
        <dbReference type="EMBL" id="KAG0590422.1"/>
    </source>
</evidence>